<dbReference type="InterPro" id="IPR018484">
    <property type="entry name" value="FGGY_N"/>
</dbReference>
<protein>
    <submittedName>
        <fullName evidence="8">FGGY family carbohydrate kinase</fullName>
    </submittedName>
</protein>
<feature type="domain" description="Carbohydrate kinase FGGY N-terminal" evidence="6">
    <location>
        <begin position="6"/>
        <end position="239"/>
    </location>
</feature>
<dbReference type="PANTHER" id="PTHR10196:SF69">
    <property type="entry name" value="GLYCEROL KINASE"/>
    <property type="match status" value="1"/>
</dbReference>
<comment type="similarity">
    <text evidence="1">Belongs to the FGGY kinase family.</text>
</comment>
<reference evidence="8" key="1">
    <citation type="submission" date="2023-07" db="EMBL/GenBank/DDBJ databases">
        <title>Genome content predicts the carbon catabolic preferences of heterotrophic bacteria.</title>
        <authorList>
            <person name="Gralka M."/>
        </authorList>
    </citation>
    <scope>NUCLEOTIDE SEQUENCE</scope>
    <source>
        <strain evidence="8">I3M17_2</strain>
    </source>
</reference>
<keyword evidence="5" id="KW-0067">ATP-binding</keyword>
<dbReference type="Proteomes" id="UP001169760">
    <property type="component" value="Unassembled WGS sequence"/>
</dbReference>
<dbReference type="InterPro" id="IPR000577">
    <property type="entry name" value="Carb_kinase_FGGY"/>
</dbReference>
<dbReference type="GO" id="GO:0005524">
    <property type="term" value="F:ATP binding"/>
    <property type="evidence" value="ECO:0007669"/>
    <property type="project" value="UniProtKB-KW"/>
</dbReference>
<dbReference type="PANTHER" id="PTHR10196">
    <property type="entry name" value="SUGAR KINASE"/>
    <property type="match status" value="1"/>
</dbReference>
<evidence type="ECO:0000256" key="3">
    <source>
        <dbReference type="ARBA" id="ARBA00022741"/>
    </source>
</evidence>
<feature type="domain" description="Carbohydrate kinase FGGY C-terminal" evidence="7">
    <location>
        <begin position="254"/>
        <end position="452"/>
    </location>
</feature>
<dbReference type="PIRSF" id="PIRSF000538">
    <property type="entry name" value="GlpK"/>
    <property type="match status" value="1"/>
</dbReference>
<dbReference type="Pfam" id="PF00370">
    <property type="entry name" value="FGGY_N"/>
    <property type="match status" value="1"/>
</dbReference>
<keyword evidence="4 8" id="KW-0418">Kinase</keyword>
<proteinExistence type="inferred from homology"/>
<dbReference type="Gene3D" id="3.30.420.40">
    <property type="match status" value="2"/>
</dbReference>
<dbReference type="InterPro" id="IPR018485">
    <property type="entry name" value="FGGY_C"/>
</dbReference>
<dbReference type="Pfam" id="PF02782">
    <property type="entry name" value="FGGY_C"/>
    <property type="match status" value="1"/>
</dbReference>
<accession>A0AAW7X292</accession>
<evidence type="ECO:0000256" key="1">
    <source>
        <dbReference type="ARBA" id="ARBA00009156"/>
    </source>
</evidence>
<name>A0AAW7X292_9GAMM</name>
<dbReference type="EMBL" id="JAUOPB010000003">
    <property type="protein sequence ID" value="MDO6421851.1"/>
    <property type="molecule type" value="Genomic_DNA"/>
</dbReference>
<comment type="caution">
    <text evidence="8">The sequence shown here is derived from an EMBL/GenBank/DDBJ whole genome shotgun (WGS) entry which is preliminary data.</text>
</comment>
<gene>
    <name evidence="8" type="ORF">Q4521_05155</name>
</gene>
<sequence>MSENCILSIDIGTHSTRVAIINTRGQILWLKSFSYTLHYINEAFIEQDAWPIVEQLKGLIDEATQTEFSICAAGIACQRSTVLAWDSETGKPLHAALSWMDTRAKGEITALARQQKAIKQKTGLVLSPHYGATKLAWLQRHLTEDGERVFQMGPLISFVLFHLVADRPFICDESNAARTQLYDIYTRNWSLSLKQLFGVGTGLLPQVLPCCANYGNIMNARGKSIPLVAVSGDQNAAYFALHSLDVFRKGGAVVANLGTGAFLLVETHLEHSPSNLLHTLLYSSEGSVQYALEATINGAGSAVEWLCEQWIRAGVREGANTERDRDQFFKELALWFERYQTADVKIPVFINTLGGVAAPYWRQDIPHNFIGVSDSSSWFAKAMAVFESIAFWVRRNVEEIEASRPVKLLVVSGGLLVNNGFRQMLASAVGKKVVVNTQLESTLVGAAGLAFAQLEQSFTVDDSQISTVYTPIFCDELEERYQTFKHYLDNY</sequence>
<dbReference type="InterPro" id="IPR043129">
    <property type="entry name" value="ATPase_NBD"/>
</dbReference>
<dbReference type="AlphaFoldDB" id="A0AAW7X292"/>
<evidence type="ECO:0000256" key="5">
    <source>
        <dbReference type="ARBA" id="ARBA00022840"/>
    </source>
</evidence>
<dbReference type="RefSeq" id="WP_303491540.1">
    <property type="nucleotide sequence ID" value="NZ_JAUOPB010000003.1"/>
</dbReference>
<evidence type="ECO:0000313" key="9">
    <source>
        <dbReference type="Proteomes" id="UP001169760"/>
    </source>
</evidence>
<dbReference type="SUPFAM" id="SSF53067">
    <property type="entry name" value="Actin-like ATPase domain"/>
    <property type="match status" value="2"/>
</dbReference>
<keyword evidence="2" id="KW-0808">Transferase</keyword>
<dbReference type="GO" id="GO:0004370">
    <property type="term" value="F:glycerol kinase activity"/>
    <property type="evidence" value="ECO:0007669"/>
    <property type="project" value="TreeGrafter"/>
</dbReference>
<organism evidence="8 9">
    <name type="scientific">Saccharophagus degradans</name>
    <dbReference type="NCBI Taxonomy" id="86304"/>
    <lineage>
        <taxon>Bacteria</taxon>
        <taxon>Pseudomonadati</taxon>
        <taxon>Pseudomonadota</taxon>
        <taxon>Gammaproteobacteria</taxon>
        <taxon>Cellvibrionales</taxon>
        <taxon>Cellvibrionaceae</taxon>
        <taxon>Saccharophagus</taxon>
    </lineage>
</organism>
<keyword evidence="3" id="KW-0547">Nucleotide-binding</keyword>
<evidence type="ECO:0000256" key="4">
    <source>
        <dbReference type="ARBA" id="ARBA00022777"/>
    </source>
</evidence>
<evidence type="ECO:0000259" key="7">
    <source>
        <dbReference type="Pfam" id="PF02782"/>
    </source>
</evidence>
<dbReference type="GO" id="GO:0005829">
    <property type="term" value="C:cytosol"/>
    <property type="evidence" value="ECO:0007669"/>
    <property type="project" value="TreeGrafter"/>
</dbReference>
<evidence type="ECO:0000256" key="2">
    <source>
        <dbReference type="ARBA" id="ARBA00022679"/>
    </source>
</evidence>
<evidence type="ECO:0000313" key="8">
    <source>
        <dbReference type="EMBL" id="MDO6421851.1"/>
    </source>
</evidence>
<evidence type="ECO:0000259" key="6">
    <source>
        <dbReference type="Pfam" id="PF00370"/>
    </source>
</evidence>
<dbReference type="GO" id="GO:0006071">
    <property type="term" value="P:glycerol metabolic process"/>
    <property type="evidence" value="ECO:0007669"/>
    <property type="project" value="TreeGrafter"/>
</dbReference>